<evidence type="ECO:0000256" key="1">
    <source>
        <dbReference type="SAM" id="MobiDB-lite"/>
    </source>
</evidence>
<feature type="compositionally biased region" description="Polar residues" evidence="1">
    <location>
        <begin position="167"/>
        <end position="179"/>
    </location>
</feature>
<name>A0AAV4NI01_CAEEX</name>
<dbReference type="AlphaFoldDB" id="A0AAV4NI01"/>
<sequence>MAERHAPLFRVLQFGHAVNEQRERQKKNSVRWCVTSVYLLQARMNRGLRNDQRGEGLHLPNSTYNCFLFFNRAIYVSAYEPFSPPVTSVARFRKGNTVCRGFLKTRSCAERGGFSIPERIKMRPCLPTCGTPTLRMRPRDNGHLMTAKGGVAHREGGSSPRLGKFSSALSRSSGQLKLK</sequence>
<comment type="caution">
    <text evidence="2">The sequence shown here is derived from an EMBL/GenBank/DDBJ whole genome shotgun (WGS) entry which is preliminary data.</text>
</comment>
<dbReference type="Proteomes" id="UP001054945">
    <property type="component" value="Unassembled WGS sequence"/>
</dbReference>
<evidence type="ECO:0000313" key="2">
    <source>
        <dbReference type="EMBL" id="GIX83586.1"/>
    </source>
</evidence>
<evidence type="ECO:0000313" key="3">
    <source>
        <dbReference type="Proteomes" id="UP001054945"/>
    </source>
</evidence>
<protein>
    <submittedName>
        <fullName evidence="2">Uncharacterized protein</fullName>
    </submittedName>
</protein>
<accession>A0AAV4NI01</accession>
<dbReference type="EMBL" id="BPLR01003348">
    <property type="protein sequence ID" value="GIX83586.1"/>
    <property type="molecule type" value="Genomic_DNA"/>
</dbReference>
<reference evidence="2 3" key="1">
    <citation type="submission" date="2021-06" db="EMBL/GenBank/DDBJ databases">
        <title>Caerostris extrusa draft genome.</title>
        <authorList>
            <person name="Kono N."/>
            <person name="Arakawa K."/>
        </authorList>
    </citation>
    <scope>NUCLEOTIDE SEQUENCE [LARGE SCALE GENOMIC DNA]</scope>
</reference>
<feature type="region of interest" description="Disordered" evidence="1">
    <location>
        <begin position="147"/>
        <end position="179"/>
    </location>
</feature>
<organism evidence="2 3">
    <name type="scientific">Caerostris extrusa</name>
    <name type="common">Bark spider</name>
    <name type="synonym">Caerostris bankana</name>
    <dbReference type="NCBI Taxonomy" id="172846"/>
    <lineage>
        <taxon>Eukaryota</taxon>
        <taxon>Metazoa</taxon>
        <taxon>Ecdysozoa</taxon>
        <taxon>Arthropoda</taxon>
        <taxon>Chelicerata</taxon>
        <taxon>Arachnida</taxon>
        <taxon>Araneae</taxon>
        <taxon>Araneomorphae</taxon>
        <taxon>Entelegynae</taxon>
        <taxon>Araneoidea</taxon>
        <taxon>Araneidae</taxon>
        <taxon>Caerostris</taxon>
    </lineage>
</organism>
<gene>
    <name evidence="2" type="ORF">CEXT_736361</name>
</gene>
<keyword evidence="3" id="KW-1185">Reference proteome</keyword>
<proteinExistence type="predicted"/>